<evidence type="ECO:0000313" key="2">
    <source>
        <dbReference type="EMBL" id="EXI80637.1"/>
    </source>
</evidence>
<organism evidence="2 3">
    <name type="scientific">Candidatus Accumulibacter appositus</name>
    <dbReference type="NCBI Taxonomy" id="1454003"/>
    <lineage>
        <taxon>Bacteria</taxon>
        <taxon>Pseudomonadati</taxon>
        <taxon>Pseudomonadota</taxon>
        <taxon>Betaproteobacteria</taxon>
        <taxon>Candidatus Accumulibacter</taxon>
    </lineage>
</organism>
<dbReference type="SUPFAM" id="SSF89550">
    <property type="entry name" value="PHP domain-like"/>
    <property type="match status" value="1"/>
</dbReference>
<sequence length="333" mass="35914">MSRIGDFQMRDDCGLDARKGWLASEEACSHGVARGAIRRLCYHAWFTILRRLGLSAAVFNCDLHCHSTCSDGLLAPSDVAARAAANGVELLALSDHDSLDGLAAARSAAEAAGMGFVNGVEISIEWQGLQIHILGYAFDSSHQALNAGLESIRAGRVDRAQRMSAELEKVGIAGAFDGAMRYAANPSLVSRAHFGRFLVESGAAKDLRSVFESYLVPGRPGYVDHRWATLADSLAWVQAAGGLVAVAHPGRYKLSRAEMRRFLSEFKDLGGQAIEVVSGSHTQEHVDIFARYAREYGFLASRGSDFHGPGESYFDLGQLAALPDGLKPVWEAF</sequence>
<dbReference type="Gene3D" id="3.20.20.140">
    <property type="entry name" value="Metal-dependent hydrolases"/>
    <property type="match status" value="1"/>
</dbReference>
<gene>
    <name evidence="2" type="ORF">AW10_01780</name>
</gene>
<dbReference type="GO" id="GO:0004534">
    <property type="term" value="F:5'-3' RNA exonuclease activity"/>
    <property type="evidence" value="ECO:0007669"/>
    <property type="project" value="TreeGrafter"/>
</dbReference>
<dbReference type="InterPro" id="IPR003141">
    <property type="entry name" value="Pol/His_phosphatase_N"/>
</dbReference>
<dbReference type="PANTHER" id="PTHR42924:SF3">
    <property type="entry name" value="POLYMERASE_HISTIDINOL PHOSPHATASE N-TERMINAL DOMAIN-CONTAINING PROTEIN"/>
    <property type="match status" value="1"/>
</dbReference>
<dbReference type="InterPro" id="IPR052018">
    <property type="entry name" value="PHP_domain"/>
</dbReference>
<dbReference type="SMART" id="SM00481">
    <property type="entry name" value="POLIIIAc"/>
    <property type="match status" value="1"/>
</dbReference>
<protein>
    <submittedName>
        <fullName evidence="2">Histidinol phosphatase of the PHP family protein</fullName>
    </submittedName>
</protein>
<dbReference type="Proteomes" id="UP000021816">
    <property type="component" value="Unassembled WGS sequence"/>
</dbReference>
<comment type="caution">
    <text evidence="2">The sequence shown here is derived from an EMBL/GenBank/DDBJ whole genome shotgun (WGS) entry which is preliminary data.</text>
</comment>
<dbReference type="InterPro" id="IPR004013">
    <property type="entry name" value="PHP_dom"/>
</dbReference>
<dbReference type="STRING" id="1454003.AW10_01780"/>
<evidence type="ECO:0000313" key="3">
    <source>
        <dbReference type="Proteomes" id="UP000021816"/>
    </source>
</evidence>
<dbReference type="EMBL" id="JEMX01000030">
    <property type="protein sequence ID" value="EXI80637.1"/>
    <property type="molecule type" value="Genomic_DNA"/>
</dbReference>
<reference evidence="2 3" key="1">
    <citation type="submission" date="2014-02" db="EMBL/GenBank/DDBJ databases">
        <title>Expanding our view of genomic diversity in Candidatus Accumulibacter clades.</title>
        <authorList>
            <person name="Skennerton C.T."/>
            <person name="Barr J.J."/>
            <person name="Slater F.R."/>
            <person name="Bond P.L."/>
            <person name="Tyson G.W."/>
        </authorList>
    </citation>
    <scope>NUCLEOTIDE SEQUENCE [LARGE SCALE GENOMIC DNA]</scope>
    <source>
        <strain evidence="3">BA-92</strain>
    </source>
</reference>
<name>A0A011PUB7_9PROT</name>
<dbReference type="PATRIC" id="fig|1454003.3.peg.1835"/>
<dbReference type="GO" id="GO:0035312">
    <property type="term" value="F:5'-3' DNA exonuclease activity"/>
    <property type="evidence" value="ECO:0007669"/>
    <property type="project" value="TreeGrafter"/>
</dbReference>
<dbReference type="Pfam" id="PF02811">
    <property type="entry name" value="PHP"/>
    <property type="match status" value="1"/>
</dbReference>
<dbReference type="NCBIfam" id="NF041577">
    <property type="entry name" value="nside_bi_sphtase"/>
    <property type="match status" value="1"/>
</dbReference>
<dbReference type="Gene3D" id="1.10.150.650">
    <property type="match status" value="1"/>
</dbReference>
<accession>A0A011PUB7</accession>
<dbReference type="PANTHER" id="PTHR42924">
    <property type="entry name" value="EXONUCLEASE"/>
    <property type="match status" value="1"/>
</dbReference>
<evidence type="ECO:0000259" key="1">
    <source>
        <dbReference type="SMART" id="SM00481"/>
    </source>
</evidence>
<feature type="domain" description="Polymerase/histidinol phosphatase N-terminal" evidence="1">
    <location>
        <begin position="61"/>
        <end position="126"/>
    </location>
</feature>
<dbReference type="InterPro" id="IPR049742">
    <property type="entry name" value="35NBP"/>
</dbReference>
<dbReference type="CDD" id="cd07438">
    <property type="entry name" value="PHP_HisPPase_AMP"/>
    <property type="match status" value="1"/>
</dbReference>
<proteinExistence type="predicted"/>
<dbReference type="InterPro" id="IPR016195">
    <property type="entry name" value="Pol/histidinol_Pase-like"/>
</dbReference>
<dbReference type="AlphaFoldDB" id="A0A011PUB7"/>